<feature type="region of interest" description="Disordered" evidence="1">
    <location>
        <begin position="17"/>
        <end position="66"/>
    </location>
</feature>
<organism evidence="2 3">
    <name type="scientific">Podospora fimiseda</name>
    <dbReference type="NCBI Taxonomy" id="252190"/>
    <lineage>
        <taxon>Eukaryota</taxon>
        <taxon>Fungi</taxon>
        <taxon>Dikarya</taxon>
        <taxon>Ascomycota</taxon>
        <taxon>Pezizomycotina</taxon>
        <taxon>Sordariomycetes</taxon>
        <taxon>Sordariomycetidae</taxon>
        <taxon>Sordariales</taxon>
        <taxon>Podosporaceae</taxon>
        <taxon>Podospora</taxon>
    </lineage>
</organism>
<evidence type="ECO:0000313" key="2">
    <source>
        <dbReference type="EMBL" id="KAK4221392.1"/>
    </source>
</evidence>
<dbReference type="EMBL" id="MU865553">
    <property type="protein sequence ID" value="KAK4221392.1"/>
    <property type="molecule type" value="Genomic_DNA"/>
</dbReference>
<evidence type="ECO:0000313" key="3">
    <source>
        <dbReference type="Proteomes" id="UP001301958"/>
    </source>
</evidence>
<reference evidence="2" key="2">
    <citation type="submission" date="2023-05" db="EMBL/GenBank/DDBJ databases">
        <authorList>
            <consortium name="Lawrence Berkeley National Laboratory"/>
            <person name="Steindorff A."/>
            <person name="Hensen N."/>
            <person name="Bonometti L."/>
            <person name="Westerberg I."/>
            <person name="Brannstrom I.O."/>
            <person name="Guillou S."/>
            <person name="Cros-Aarteil S."/>
            <person name="Calhoun S."/>
            <person name="Haridas S."/>
            <person name="Kuo A."/>
            <person name="Mondo S."/>
            <person name="Pangilinan J."/>
            <person name="Riley R."/>
            <person name="Labutti K."/>
            <person name="Andreopoulos B."/>
            <person name="Lipzen A."/>
            <person name="Chen C."/>
            <person name="Yanf M."/>
            <person name="Daum C."/>
            <person name="Ng V."/>
            <person name="Clum A."/>
            <person name="Ohm R."/>
            <person name="Martin F."/>
            <person name="Silar P."/>
            <person name="Natvig D."/>
            <person name="Lalanne C."/>
            <person name="Gautier V."/>
            <person name="Ament-Velasquez S.L."/>
            <person name="Kruys A."/>
            <person name="Hutchinson M.I."/>
            <person name="Powell A.J."/>
            <person name="Barry K."/>
            <person name="Miller A.N."/>
            <person name="Grigoriev I.V."/>
            <person name="Debuchy R."/>
            <person name="Gladieux P."/>
            <person name="Thoren M.H."/>
            <person name="Johannesson H."/>
        </authorList>
    </citation>
    <scope>NUCLEOTIDE SEQUENCE</scope>
    <source>
        <strain evidence="2">CBS 990.96</strain>
    </source>
</reference>
<comment type="caution">
    <text evidence="2">The sequence shown here is derived from an EMBL/GenBank/DDBJ whole genome shotgun (WGS) entry which is preliminary data.</text>
</comment>
<sequence>MSKDLCRAIARSNLRSKRTLSEQSLSEPGTGQPLNHGQRLGWLELQKIGTDGGGSDGSEKGVVNEDIPAAQAAEIGNSQEEGEEKKLDQKQDINLNRRVIRSLRDLGIPADTGIKTERPIWREGKKKSIPANAGIKIESQDGEEEQMNLGPRQVFNPNRRIIRSLRDLGIPADSGIKTESQHGDEEQKNLDPRQDINPNRRVIRSLRDLSIPMD</sequence>
<name>A0AAN7BFC0_9PEZI</name>
<accession>A0AAN7BFC0</accession>
<protein>
    <submittedName>
        <fullName evidence="2">Uncharacterized protein</fullName>
    </submittedName>
</protein>
<keyword evidence="3" id="KW-1185">Reference proteome</keyword>
<evidence type="ECO:0000256" key="1">
    <source>
        <dbReference type="SAM" id="MobiDB-lite"/>
    </source>
</evidence>
<dbReference type="Proteomes" id="UP001301958">
    <property type="component" value="Unassembled WGS sequence"/>
</dbReference>
<gene>
    <name evidence="2" type="ORF">QBC38DRAFT_449222</name>
</gene>
<proteinExistence type="predicted"/>
<feature type="region of interest" description="Disordered" evidence="1">
    <location>
        <begin position="166"/>
        <end position="214"/>
    </location>
</feature>
<reference evidence="2" key="1">
    <citation type="journal article" date="2023" name="Mol. Phylogenet. Evol.">
        <title>Genome-scale phylogeny and comparative genomics of the fungal order Sordariales.</title>
        <authorList>
            <person name="Hensen N."/>
            <person name="Bonometti L."/>
            <person name="Westerberg I."/>
            <person name="Brannstrom I.O."/>
            <person name="Guillou S."/>
            <person name="Cros-Aarteil S."/>
            <person name="Calhoun S."/>
            <person name="Haridas S."/>
            <person name="Kuo A."/>
            <person name="Mondo S."/>
            <person name="Pangilinan J."/>
            <person name="Riley R."/>
            <person name="LaButti K."/>
            <person name="Andreopoulos B."/>
            <person name="Lipzen A."/>
            <person name="Chen C."/>
            <person name="Yan M."/>
            <person name="Daum C."/>
            <person name="Ng V."/>
            <person name="Clum A."/>
            <person name="Steindorff A."/>
            <person name="Ohm R.A."/>
            <person name="Martin F."/>
            <person name="Silar P."/>
            <person name="Natvig D.O."/>
            <person name="Lalanne C."/>
            <person name="Gautier V."/>
            <person name="Ament-Velasquez S.L."/>
            <person name="Kruys A."/>
            <person name="Hutchinson M.I."/>
            <person name="Powell A.J."/>
            <person name="Barry K."/>
            <person name="Miller A.N."/>
            <person name="Grigoriev I.V."/>
            <person name="Debuchy R."/>
            <person name="Gladieux P."/>
            <person name="Hiltunen Thoren M."/>
            <person name="Johannesson H."/>
        </authorList>
    </citation>
    <scope>NUCLEOTIDE SEQUENCE</scope>
    <source>
        <strain evidence="2">CBS 990.96</strain>
    </source>
</reference>
<feature type="compositionally biased region" description="Polar residues" evidence="1">
    <location>
        <begin position="21"/>
        <end position="35"/>
    </location>
</feature>
<dbReference type="AlphaFoldDB" id="A0AAN7BFC0"/>
<feature type="compositionally biased region" description="Basic and acidic residues" evidence="1">
    <location>
        <begin position="179"/>
        <end position="194"/>
    </location>
</feature>